<evidence type="ECO:0000256" key="6">
    <source>
        <dbReference type="ARBA" id="ARBA00021623"/>
    </source>
</evidence>
<evidence type="ECO:0000256" key="2">
    <source>
        <dbReference type="ARBA" id="ARBA00002988"/>
    </source>
</evidence>
<dbReference type="AlphaFoldDB" id="A0A510HGD5"/>
<reference evidence="16" key="1">
    <citation type="journal article" date="2019" name="Microbiol. Resour. Announc.">
        <title>Complete Genome Sequence of Rubrobacter xylanophilus Strain AA3-22, Isolated from Arima Onsen in Japan.</title>
        <authorList>
            <person name="Tomariguchi N."/>
            <person name="Miyazaki K."/>
        </authorList>
    </citation>
    <scope>NUCLEOTIDE SEQUENCE [LARGE SCALE GENOMIC DNA]</scope>
    <source>
        <strain evidence="16">AA3-22</strain>
    </source>
</reference>
<keyword evidence="16" id="KW-0670">Pyruvate</keyword>
<gene>
    <name evidence="16" type="ORF">RxyAA322_08750</name>
</gene>
<evidence type="ECO:0000256" key="12">
    <source>
        <dbReference type="ARBA" id="ARBA00022842"/>
    </source>
</evidence>
<evidence type="ECO:0000256" key="4">
    <source>
        <dbReference type="ARBA" id="ARBA00007837"/>
    </source>
</evidence>
<evidence type="ECO:0000256" key="7">
    <source>
        <dbReference type="ARBA" id="ARBA00022679"/>
    </source>
</evidence>
<comment type="catalytic activity">
    <reaction evidence="14">
        <text>pyruvate + ATP + H2O = phosphoenolpyruvate + AMP + phosphate + 2 H(+)</text>
        <dbReference type="Rhea" id="RHEA:11364"/>
        <dbReference type="ChEBI" id="CHEBI:15361"/>
        <dbReference type="ChEBI" id="CHEBI:15377"/>
        <dbReference type="ChEBI" id="CHEBI:15378"/>
        <dbReference type="ChEBI" id="CHEBI:30616"/>
        <dbReference type="ChEBI" id="CHEBI:43474"/>
        <dbReference type="ChEBI" id="CHEBI:58702"/>
        <dbReference type="ChEBI" id="CHEBI:456215"/>
        <dbReference type="EC" id="2.7.9.2"/>
    </reaction>
</comment>
<keyword evidence="8" id="KW-0479">Metal-binding</keyword>
<dbReference type="Gene3D" id="3.30.470.20">
    <property type="entry name" value="ATP-grasp fold, B domain"/>
    <property type="match status" value="1"/>
</dbReference>
<accession>A0A510HGD5</accession>
<evidence type="ECO:0000256" key="14">
    <source>
        <dbReference type="ARBA" id="ARBA00047700"/>
    </source>
</evidence>
<dbReference type="Gene3D" id="3.30.1490.20">
    <property type="entry name" value="ATP-grasp fold, A domain"/>
    <property type="match status" value="1"/>
</dbReference>
<dbReference type="InterPro" id="IPR002192">
    <property type="entry name" value="PPDK_AMP/ATP-bd"/>
</dbReference>
<evidence type="ECO:0000256" key="13">
    <source>
        <dbReference type="ARBA" id="ARBA00033470"/>
    </source>
</evidence>
<dbReference type="EC" id="2.7.9.2" evidence="5"/>
<dbReference type="Proteomes" id="UP000318065">
    <property type="component" value="Chromosome"/>
</dbReference>
<comment type="pathway">
    <text evidence="3">Carbohydrate biosynthesis; gluconeogenesis.</text>
</comment>
<keyword evidence="12" id="KW-0460">Magnesium</keyword>
<dbReference type="UniPathway" id="UPA00138"/>
<name>A0A510HGD5_9ACTN</name>
<dbReference type="SUPFAM" id="SSF56059">
    <property type="entry name" value="Glutathione synthetase ATP-binding domain-like"/>
    <property type="match status" value="1"/>
</dbReference>
<comment type="cofactor">
    <cofactor evidence="1">
        <name>Mg(2+)</name>
        <dbReference type="ChEBI" id="CHEBI:18420"/>
    </cofactor>
</comment>
<dbReference type="OrthoDB" id="9765468at2"/>
<dbReference type="PANTHER" id="PTHR43030:SF1">
    <property type="entry name" value="PHOSPHOENOLPYRUVATE SYNTHASE"/>
    <property type="match status" value="1"/>
</dbReference>
<keyword evidence="17" id="KW-1185">Reference proteome</keyword>
<evidence type="ECO:0000256" key="9">
    <source>
        <dbReference type="ARBA" id="ARBA00022741"/>
    </source>
</evidence>
<keyword evidence="9" id="KW-0547">Nucleotide-binding</keyword>
<dbReference type="PANTHER" id="PTHR43030">
    <property type="entry name" value="PHOSPHOENOLPYRUVATE SYNTHASE"/>
    <property type="match status" value="1"/>
</dbReference>
<evidence type="ECO:0000313" key="17">
    <source>
        <dbReference type="Proteomes" id="UP000318065"/>
    </source>
</evidence>
<dbReference type="Pfam" id="PF01326">
    <property type="entry name" value="PPDK_N"/>
    <property type="match status" value="1"/>
</dbReference>
<evidence type="ECO:0000256" key="1">
    <source>
        <dbReference type="ARBA" id="ARBA00001946"/>
    </source>
</evidence>
<dbReference type="GO" id="GO:0006094">
    <property type="term" value="P:gluconeogenesis"/>
    <property type="evidence" value="ECO:0007669"/>
    <property type="project" value="UniProtKB-UniPathway"/>
</dbReference>
<keyword evidence="7" id="KW-0808">Transferase</keyword>
<comment type="function">
    <text evidence="2">Catalyzes the phosphorylation of pyruvate to phosphoenolpyruvate.</text>
</comment>
<evidence type="ECO:0000256" key="3">
    <source>
        <dbReference type="ARBA" id="ARBA00004742"/>
    </source>
</evidence>
<organism evidence="16 17">
    <name type="scientific">Rubrobacter xylanophilus</name>
    <dbReference type="NCBI Taxonomy" id="49319"/>
    <lineage>
        <taxon>Bacteria</taxon>
        <taxon>Bacillati</taxon>
        <taxon>Actinomycetota</taxon>
        <taxon>Rubrobacteria</taxon>
        <taxon>Rubrobacterales</taxon>
        <taxon>Rubrobacteraceae</taxon>
        <taxon>Rubrobacter</taxon>
    </lineage>
</organism>
<evidence type="ECO:0000256" key="11">
    <source>
        <dbReference type="ARBA" id="ARBA00022840"/>
    </source>
</evidence>
<evidence type="ECO:0000259" key="15">
    <source>
        <dbReference type="Pfam" id="PF01326"/>
    </source>
</evidence>
<sequence>MASTTMPGHTVSLGELRRAAEPHFGGKSANLGELLASGIPVPPGFAISAGAFGLFLEENGLRERVSEVLRELDADDVKGLRSVSGELYQLICSAPLPEALEGEILRRYREIAGAAGEENPPVAVRSSAIGEDSEQATFAGQQKTYLWVRGAESVCEAVRKCWASLYSPEALSYRARMVAAGSEPAMGVTVQMMVDAEVAGVMFTCNPLSGDPSTVAVNASWGLGEAVVAGEVTPDEYRLSKVTGEVLHRSIGRKHLEYRPDPASAGVRTVEVEPERQEISCLEEEHLRALVEVARRVERHFGTHQDIEWALARGRGLPDALFVVQSRPVTTVRRRGGEPPRARSAIELVMGTFGVVSDEERGRS</sequence>
<dbReference type="RefSeq" id="WP_143527096.1">
    <property type="nucleotide sequence ID" value="NZ_AP019791.1"/>
</dbReference>
<feature type="domain" description="Pyruvate phosphate dikinase AMP/ATP-binding" evidence="15">
    <location>
        <begin position="23"/>
        <end position="337"/>
    </location>
</feature>
<evidence type="ECO:0000256" key="5">
    <source>
        <dbReference type="ARBA" id="ARBA00011996"/>
    </source>
</evidence>
<dbReference type="InterPro" id="IPR013815">
    <property type="entry name" value="ATP_grasp_subdomain_1"/>
</dbReference>
<keyword evidence="11" id="KW-0067">ATP-binding</keyword>
<proteinExistence type="inferred from homology"/>
<keyword evidence="10" id="KW-0418">Kinase</keyword>
<dbReference type="InterPro" id="IPR006319">
    <property type="entry name" value="PEP_synth"/>
</dbReference>
<evidence type="ECO:0000256" key="8">
    <source>
        <dbReference type="ARBA" id="ARBA00022723"/>
    </source>
</evidence>
<dbReference type="GO" id="GO:0046872">
    <property type="term" value="F:metal ion binding"/>
    <property type="evidence" value="ECO:0007669"/>
    <property type="project" value="UniProtKB-KW"/>
</dbReference>
<evidence type="ECO:0000313" key="16">
    <source>
        <dbReference type="EMBL" id="BBL79021.1"/>
    </source>
</evidence>
<dbReference type="GO" id="GO:0008986">
    <property type="term" value="F:pyruvate, water dikinase activity"/>
    <property type="evidence" value="ECO:0007669"/>
    <property type="project" value="UniProtKB-EC"/>
</dbReference>
<protein>
    <recommendedName>
        <fullName evidence="6">Phosphoenolpyruvate synthase</fullName>
        <ecNumber evidence="5">2.7.9.2</ecNumber>
    </recommendedName>
    <alternativeName>
        <fullName evidence="13">Pyruvate, water dikinase</fullName>
    </alternativeName>
</protein>
<dbReference type="EMBL" id="AP019791">
    <property type="protein sequence ID" value="BBL79021.1"/>
    <property type="molecule type" value="Genomic_DNA"/>
</dbReference>
<evidence type="ECO:0000256" key="10">
    <source>
        <dbReference type="ARBA" id="ARBA00022777"/>
    </source>
</evidence>
<dbReference type="GO" id="GO:0005524">
    <property type="term" value="F:ATP binding"/>
    <property type="evidence" value="ECO:0007669"/>
    <property type="project" value="UniProtKB-KW"/>
</dbReference>
<comment type="similarity">
    <text evidence="4">Belongs to the PEP-utilizing enzyme family.</text>
</comment>